<evidence type="ECO:0000256" key="5">
    <source>
        <dbReference type="ARBA" id="ARBA00023136"/>
    </source>
</evidence>
<dbReference type="Pfam" id="PF00892">
    <property type="entry name" value="EamA"/>
    <property type="match status" value="1"/>
</dbReference>
<feature type="transmembrane region" description="Helical" evidence="6">
    <location>
        <begin position="221"/>
        <end position="241"/>
    </location>
</feature>
<keyword evidence="3 6" id="KW-0812">Transmembrane</keyword>
<feature type="domain" description="EamA" evidence="7">
    <location>
        <begin position="54"/>
        <end position="189"/>
    </location>
</feature>
<evidence type="ECO:0000256" key="1">
    <source>
        <dbReference type="ARBA" id="ARBA00004141"/>
    </source>
</evidence>
<dbReference type="EMBL" id="JAQQAF010000007">
    <property type="protein sequence ID" value="KAJ8472035.1"/>
    <property type="molecule type" value="Genomic_DNA"/>
</dbReference>
<gene>
    <name evidence="8" type="ORF">OPV22_026378</name>
</gene>
<dbReference type="GO" id="GO:0016020">
    <property type="term" value="C:membrane"/>
    <property type="evidence" value="ECO:0007669"/>
    <property type="project" value="UniProtKB-SubCell"/>
</dbReference>
<dbReference type="InterPro" id="IPR030184">
    <property type="entry name" value="WAT1-related"/>
</dbReference>
<keyword evidence="4 6" id="KW-1133">Transmembrane helix</keyword>
<evidence type="ECO:0000256" key="3">
    <source>
        <dbReference type="ARBA" id="ARBA00022692"/>
    </source>
</evidence>
<name>A0AAV8P8Y1_ENSVE</name>
<dbReference type="InterPro" id="IPR000620">
    <property type="entry name" value="EamA_dom"/>
</dbReference>
<dbReference type="PANTHER" id="PTHR31218">
    <property type="entry name" value="WAT1-RELATED PROTEIN"/>
    <property type="match status" value="1"/>
</dbReference>
<dbReference type="SUPFAM" id="SSF103481">
    <property type="entry name" value="Multidrug resistance efflux transporter EmrE"/>
    <property type="match status" value="1"/>
</dbReference>
<feature type="transmembrane region" description="Helical" evidence="6">
    <location>
        <begin position="114"/>
        <end position="135"/>
    </location>
</feature>
<organism evidence="8 9">
    <name type="scientific">Ensete ventricosum</name>
    <name type="common">Abyssinian banana</name>
    <name type="synonym">Musa ensete</name>
    <dbReference type="NCBI Taxonomy" id="4639"/>
    <lineage>
        <taxon>Eukaryota</taxon>
        <taxon>Viridiplantae</taxon>
        <taxon>Streptophyta</taxon>
        <taxon>Embryophyta</taxon>
        <taxon>Tracheophyta</taxon>
        <taxon>Spermatophyta</taxon>
        <taxon>Magnoliopsida</taxon>
        <taxon>Liliopsida</taxon>
        <taxon>Zingiberales</taxon>
        <taxon>Musaceae</taxon>
        <taxon>Ensete</taxon>
    </lineage>
</organism>
<comment type="caution">
    <text evidence="6">Lacks conserved residue(s) required for the propagation of feature annotation.</text>
</comment>
<reference evidence="8 9" key="1">
    <citation type="submission" date="2022-12" db="EMBL/GenBank/DDBJ databases">
        <title>Chromosome-scale assembly of the Ensete ventricosum genome.</title>
        <authorList>
            <person name="Dussert Y."/>
            <person name="Stocks J."/>
            <person name="Wendawek A."/>
            <person name="Woldeyes F."/>
            <person name="Nichols R.A."/>
            <person name="Borrell J.S."/>
        </authorList>
    </citation>
    <scope>NUCLEOTIDE SEQUENCE [LARGE SCALE GENOMIC DNA]</scope>
    <source>
        <strain evidence="9">cv. Maze</strain>
        <tissue evidence="8">Seeds</tissue>
    </source>
</reference>
<feature type="transmembrane region" description="Helical" evidence="6">
    <location>
        <begin position="82"/>
        <end position="102"/>
    </location>
</feature>
<dbReference type="Proteomes" id="UP001222027">
    <property type="component" value="Unassembled WGS sequence"/>
</dbReference>
<evidence type="ECO:0000256" key="6">
    <source>
        <dbReference type="RuleBase" id="RU363077"/>
    </source>
</evidence>
<protein>
    <recommendedName>
        <fullName evidence="6">WAT1-related protein</fullName>
    </recommendedName>
</protein>
<evidence type="ECO:0000256" key="2">
    <source>
        <dbReference type="ARBA" id="ARBA00007635"/>
    </source>
</evidence>
<evidence type="ECO:0000313" key="8">
    <source>
        <dbReference type="EMBL" id="KAJ8472035.1"/>
    </source>
</evidence>
<evidence type="ECO:0000259" key="7">
    <source>
        <dbReference type="Pfam" id="PF00892"/>
    </source>
</evidence>
<proteinExistence type="inferred from homology"/>
<keyword evidence="5 6" id="KW-0472">Membrane</keyword>
<comment type="subcellular location">
    <subcellularLocation>
        <location evidence="1 6">Membrane</location>
        <topology evidence="1 6">Multi-pass membrane protein</topology>
    </subcellularLocation>
</comment>
<keyword evidence="9" id="KW-1185">Reference proteome</keyword>
<comment type="similarity">
    <text evidence="2 6">Belongs to the drug/metabolite transporter (DMT) superfamily. Plant drug/metabolite exporter (P-DME) (TC 2.A.7.4) family.</text>
</comment>
<dbReference type="GO" id="GO:0022857">
    <property type="term" value="F:transmembrane transporter activity"/>
    <property type="evidence" value="ECO:0007669"/>
    <property type="project" value="InterPro"/>
</dbReference>
<evidence type="ECO:0000313" key="9">
    <source>
        <dbReference type="Proteomes" id="UP001222027"/>
    </source>
</evidence>
<accession>A0AAV8P8Y1</accession>
<dbReference type="AlphaFoldDB" id="A0AAV8P8Y1"/>
<dbReference type="InterPro" id="IPR037185">
    <property type="entry name" value="EmrE-like"/>
</dbReference>
<comment type="caution">
    <text evidence="8">The sequence shown here is derived from an EMBL/GenBank/DDBJ whole genome shotgun (WGS) entry which is preliminary data.</text>
</comment>
<evidence type="ECO:0000256" key="4">
    <source>
        <dbReference type="ARBA" id="ARBA00022989"/>
    </source>
</evidence>
<feature type="transmembrane region" description="Helical" evidence="6">
    <location>
        <begin position="51"/>
        <end position="70"/>
    </location>
</feature>
<sequence>MDPTSGTEPSSPHRVLALLNTHTPSHSLSSSSELSPPPPGMAGCNKLFHKCMPYLVMILLQFGYAGMNIITKVSSLNHGMSHYVLVVYRHFFATLSIAPFALVLERKVRPKMSFFVFMQIFVLALLGPVIDQNFYYAGLKLTSPTFSCAMSNMLPAMTFVMEKVHLKKVRCQAKVVGTLVTVAGAMLMTLHKGPIMDMARTKHAHPPHSNAAGDDSTDEDWLKGCIFLIIATLAWASLFILQAATLKK</sequence>